<evidence type="ECO:0000313" key="11">
    <source>
        <dbReference type="Proteomes" id="UP001497383"/>
    </source>
</evidence>
<evidence type="ECO:0000313" key="3">
    <source>
        <dbReference type="EMBL" id="CAK9435313.1"/>
    </source>
</evidence>
<name>A0ABP0ZQX2_9ASCO</name>
<dbReference type="Proteomes" id="UP001497383">
    <property type="component" value="Chromosome 7"/>
</dbReference>
<gene>
    <name evidence="3" type="ORF">LODBEIA_P00400</name>
    <name evidence="4" type="ORF">LODBEIA_P11280</name>
    <name evidence="5" type="ORF">LODBEIA_P12070</name>
    <name evidence="6" type="ORF">LODBEIA_P20800</name>
    <name evidence="7" type="ORF">LODBEIA_P31170</name>
    <name evidence="8" type="ORF">LODBEIA_P46980</name>
    <name evidence="9" type="ORF">LODBEIA_P47770</name>
    <name evidence="10" type="ORF">LODBEIA_P57220</name>
</gene>
<dbReference type="EMBL" id="OZ022406">
    <property type="protein sequence ID" value="CAK9436685.1"/>
    <property type="molecule type" value="Genomic_DNA"/>
</dbReference>
<dbReference type="GeneID" id="92205236"/>
<feature type="compositionally biased region" description="Acidic residues" evidence="1">
    <location>
        <begin position="58"/>
        <end position="71"/>
    </location>
</feature>
<dbReference type="PANTHER" id="PTHR12419:SF10">
    <property type="entry name" value="DEUBIQUITINASE OTUD6B"/>
    <property type="match status" value="1"/>
</dbReference>
<dbReference type="InterPro" id="IPR038765">
    <property type="entry name" value="Papain-like_cys_pep_sf"/>
</dbReference>
<dbReference type="EMBL" id="OZ022410">
    <property type="protein sequence ID" value="CAK9440908.1"/>
    <property type="molecule type" value="Genomic_DNA"/>
</dbReference>
<dbReference type="Proteomes" id="UP001497383">
    <property type="component" value="Chromosome 2"/>
</dbReference>
<dbReference type="EMBL" id="OZ022408">
    <property type="protein sequence ID" value="CAK9438893.1"/>
    <property type="molecule type" value="Genomic_DNA"/>
</dbReference>
<dbReference type="PANTHER" id="PTHR12419">
    <property type="entry name" value="OTU DOMAIN CONTAINING PROTEIN"/>
    <property type="match status" value="1"/>
</dbReference>
<reference evidence="9 11" key="1">
    <citation type="submission" date="2024-03" db="EMBL/GenBank/DDBJ databases">
        <authorList>
            <person name="Brejova B."/>
        </authorList>
    </citation>
    <scope>NUCLEOTIDE SEQUENCE [LARGE SCALE GENOMIC DNA]</scope>
    <source>
        <strain evidence="9 11">CBS 14171</strain>
    </source>
</reference>
<dbReference type="RefSeq" id="XP_066826978.1">
    <property type="nucleotide sequence ID" value="XM_066974172.1"/>
</dbReference>
<evidence type="ECO:0000313" key="6">
    <source>
        <dbReference type="EMBL" id="CAK9437702.1"/>
    </source>
</evidence>
<dbReference type="Gene3D" id="3.90.70.80">
    <property type="match status" value="1"/>
</dbReference>
<evidence type="ECO:0000313" key="5">
    <source>
        <dbReference type="EMBL" id="CAK9436685.1"/>
    </source>
</evidence>
<evidence type="ECO:0000313" key="4">
    <source>
        <dbReference type="EMBL" id="CAK9436597.1"/>
    </source>
</evidence>
<dbReference type="Proteomes" id="UP001497383">
    <property type="component" value="Chromosome 4"/>
</dbReference>
<dbReference type="EMBL" id="OZ022405">
    <property type="protein sequence ID" value="CAK9436597.1"/>
    <property type="molecule type" value="Genomic_DNA"/>
</dbReference>
<feature type="region of interest" description="Disordered" evidence="1">
    <location>
        <begin position="84"/>
        <end position="114"/>
    </location>
</feature>
<organism evidence="9 11">
    <name type="scientific">Lodderomyces beijingensis</name>
    <dbReference type="NCBI Taxonomy" id="1775926"/>
    <lineage>
        <taxon>Eukaryota</taxon>
        <taxon>Fungi</taxon>
        <taxon>Dikarya</taxon>
        <taxon>Ascomycota</taxon>
        <taxon>Saccharomycotina</taxon>
        <taxon>Pichiomycetes</taxon>
        <taxon>Debaryomycetaceae</taxon>
        <taxon>Candida/Lodderomyces clade</taxon>
        <taxon>Lodderomyces</taxon>
    </lineage>
</organism>
<evidence type="ECO:0000259" key="2">
    <source>
        <dbReference type="PROSITE" id="PS50802"/>
    </source>
</evidence>
<dbReference type="EMBL" id="OZ022406">
    <property type="protein sequence ID" value="CAK9437702.1"/>
    <property type="molecule type" value="Genomic_DNA"/>
</dbReference>
<keyword evidence="11" id="KW-1185">Reference proteome</keyword>
<evidence type="ECO:0000256" key="1">
    <source>
        <dbReference type="SAM" id="MobiDB-lite"/>
    </source>
</evidence>
<evidence type="ECO:0000313" key="8">
    <source>
        <dbReference type="EMBL" id="CAK9440718.1"/>
    </source>
</evidence>
<dbReference type="Proteomes" id="UP001497383">
    <property type="component" value="Chromosome 5"/>
</dbReference>
<dbReference type="InterPro" id="IPR050704">
    <property type="entry name" value="Peptidase_C85-like"/>
</dbReference>
<proteinExistence type="predicted"/>
<evidence type="ECO:0000313" key="7">
    <source>
        <dbReference type="EMBL" id="CAK9438893.1"/>
    </source>
</evidence>
<dbReference type="InterPro" id="IPR049771">
    <property type="entry name" value="OTU2-like_OTU"/>
</dbReference>
<dbReference type="EMBL" id="OZ022409">
    <property type="protein sequence ID" value="CAK9440718.1"/>
    <property type="molecule type" value="Genomic_DNA"/>
</dbReference>
<evidence type="ECO:0000313" key="9">
    <source>
        <dbReference type="EMBL" id="CAK9440908.1"/>
    </source>
</evidence>
<protein>
    <recommendedName>
        <fullName evidence="2">OTU domain-containing protein</fullName>
    </recommendedName>
</protein>
<dbReference type="SUPFAM" id="SSF54001">
    <property type="entry name" value="Cysteine proteinases"/>
    <property type="match status" value="1"/>
</dbReference>
<sequence length="296" mass="34059">MEELIQRHKKENKDLIATITGLKKQATKKNRKSVLEKCQELDASLKKRHAAELAMLNESDDVGGEENDDGVSPEQLLAEMSLAPETPSDTSNEASHAAPCKRRNRQKERLDKRKAEIEKMQREAREEALNTTDYRQIEIDSMNQLLSLHNLELHEIKPDGHCLFAAIEDQLRERHHIQRSIQELRDLASDHILANQDDFVPFLFDETTCKVRDVDNYCSELRTTAMWGSDMEVLALARIFHCCVTIHMAGAPSLKINESEEEQEPELQLGYYKHSYGLGEHYNSLRDKKKIVEPKE</sequence>
<dbReference type="EMBL" id="OZ022405">
    <property type="protein sequence ID" value="CAK9435313.1"/>
    <property type="molecule type" value="Genomic_DNA"/>
</dbReference>
<evidence type="ECO:0000313" key="10">
    <source>
        <dbReference type="EMBL" id="CAK9441854.1"/>
    </source>
</evidence>
<feature type="region of interest" description="Disordered" evidence="1">
    <location>
        <begin position="52"/>
        <end position="71"/>
    </location>
</feature>
<accession>A0ABP0ZQX2</accession>
<dbReference type="Pfam" id="PF02338">
    <property type="entry name" value="OTU"/>
    <property type="match status" value="1"/>
</dbReference>
<dbReference type="InterPro" id="IPR003323">
    <property type="entry name" value="OTU_dom"/>
</dbReference>
<dbReference type="PROSITE" id="PS50802">
    <property type="entry name" value="OTU"/>
    <property type="match status" value="1"/>
</dbReference>
<feature type="domain" description="OTU" evidence="2">
    <location>
        <begin position="151"/>
        <end position="288"/>
    </location>
</feature>
<dbReference type="Proteomes" id="UP001497383">
    <property type="component" value="Chromosome 6"/>
</dbReference>
<dbReference type="CDD" id="cd22762">
    <property type="entry name" value="OTU_fungi_OTU2-like"/>
    <property type="match status" value="1"/>
</dbReference>
<dbReference type="Proteomes" id="UP001497383">
    <property type="component" value="Chromosome 1"/>
</dbReference>
<dbReference type="EMBL" id="OZ022411">
    <property type="protein sequence ID" value="CAK9441854.1"/>
    <property type="molecule type" value="Genomic_DNA"/>
</dbReference>